<reference evidence="7 8" key="1">
    <citation type="submission" date="2024-11" db="EMBL/GenBank/DDBJ databases">
        <title>Adaptive evolution of stress response genes in parasites aligns with host niche diversity.</title>
        <authorList>
            <person name="Hahn C."/>
            <person name="Resl P."/>
        </authorList>
    </citation>
    <scope>NUCLEOTIDE SEQUENCE [LARGE SCALE GENOMIC DNA]</scope>
    <source>
        <strain evidence="7">EGGRZ-B1_66</strain>
        <tissue evidence="7">Body</tissue>
    </source>
</reference>
<gene>
    <name evidence="7" type="primary">MRPL23</name>
    <name evidence="7" type="ORF">Ciccas_011992</name>
</gene>
<evidence type="ECO:0000256" key="1">
    <source>
        <dbReference type="ARBA" id="ARBA00006700"/>
    </source>
</evidence>
<sequence length="201" mass="23517">MRPVIFVNPISLPKTSRYIPLWRKHVEYPLYNVGDPKIRMFLVPFWMKLINPSRNGLQDQVVFKVHPQMSKYDVKQYLEKLYSCPVLDVRTKLVPNDLRPADHVHQTRYRITTDPLNLPPDAERYEKFAYVRLPQGSEFEFPKLFEQNRPSKALEQFQADQEKMALKALPSEEAGSLKDTQDSPDPKSKTVDDPNVPSWFS</sequence>
<evidence type="ECO:0000256" key="3">
    <source>
        <dbReference type="ARBA" id="ARBA00023274"/>
    </source>
</evidence>
<protein>
    <recommendedName>
        <fullName evidence="4">Large ribosomal subunit protein uL23m</fullName>
    </recommendedName>
    <alternativeName>
        <fullName evidence="5">39S ribosomal protein L23, mitochondrial</fullName>
    </alternativeName>
</protein>
<accession>A0ABD2PRW4</accession>
<proteinExistence type="inferred from homology"/>
<comment type="caution">
    <text evidence="7">The sequence shown here is derived from an EMBL/GenBank/DDBJ whole genome shotgun (WGS) entry which is preliminary data.</text>
</comment>
<dbReference type="GO" id="GO:1990904">
    <property type="term" value="C:ribonucleoprotein complex"/>
    <property type="evidence" value="ECO:0007669"/>
    <property type="project" value="UniProtKB-KW"/>
</dbReference>
<dbReference type="GO" id="GO:0005840">
    <property type="term" value="C:ribosome"/>
    <property type="evidence" value="ECO:0007669"/>
    <property type="project" value="UniProtKB-KW"/>
</dbReference>
<evidence type="ECO:0000256" key="4">
    <source>
        <dbReference type="ARBA" id="ARBA00039977"/>
    </source>
</evidence>
<dbReference type="PANTHER" id="PTHR12059">
    <property type="entry name" value="RIBOSOMAL PROTEIN L23-RELATED"/>
    <property type="match status" value="1"/>
</dbReference>
<evidence type="ECO:0000313" key="7">
    <source>
        <dbReference type="EMBL" id="KAL3309462.1"/>
    </source>
</evidence>
<comment type="similarity">
    <text evidence="1">Belongs to the universal ribosomal protein uL23 family.</text>
</comment>
<dbReference type="PANTHER" id="PTHR12059:SF5">
    <property type="entry name" value="LARGE RIBOSOMAL SUBUNIT PROTEIN UL23M"/>
    <property type="match status" value="1"/>
</dbReference>
<feature type="compositionally biased region" description="Basic and acidic residues" evidence="6">
    <location>
        <begin position="175"/>
        <end position="192"/>
    </location>
</feature>
<name>A0ABD2PRW4_9PLAT</name>
<evidence type="ECO:0000256" key="2">
    <source>
        <dbReference type="ARBA" id="ARBA00022980"/>
    </source>
</evidence>
<dbReference type="Proteomes" id="UP001626550">
    <property type="component" value="Unassembled WGS sequence"/>
</dbReference>
<evidence type="ECO:0000313" key="8">
    <source>
        <dbReference type="Proteomes" id="UP001626550"/>
    </source>
</evidence>
<dbReference type="Pfam" id="PF00276">
    <property type="entry name" value="Ribosomal_L23"/>
    <property type="match status" value="1"/>
</dbReference>
<dbReference type="SUPFAM" id="SSF54189">
    <property type="entry name" value="Ribosomal proteins S24e, L23 and L15e"/>
    <property type="match status" value="1"/>
</dbReference>
<evidence type="ECO:0000256" key="5">
    <source>
        <dbReference type="ARBA" id="ARBA00041375"/>
    </source>
</evidence>
<keyword evidence="3" id="KW-0687">Ribonucleoprotein</keyword>
<dbReference type="EMBL" id="JBJKFK010003889">
    <property type="protein sequence ID" value="KAL3309462.1"/>
    <property type="molecule type" value="Genomic_DNA"/>
</dbReference>
<dbReference type="InterPro" id="IPR013025">
    <property type="entry name" value="Ribosomal_uL23-like"/>
</dbReference>
<feature type="region of interest" description="Disordered" evidence="6">
    <location>
        <begin position="167"/>
        <end position="201"/>
    </location>
</feature>
<dbReference type="AlphaFoldDB" id="A0ABD2PRW4"/>
<evidence type="ECO:0000256" key="6">
    <source>
        <dbReference type="SAM" id="MobiDB-lite"/>
    </source>
</evidence>
<organism evidence="7 8">
    <name type="scientific">Cichlidogyrus casuarinus</name>
    <dbReference type="NCBI Taxonomy" id="1844966"/>
    <lineage>
        <taxon>Eukaryota</taxon>
        <taxon>Metazoa</taxon>
        <taxon>Spiralia</taxon>
        <taxon>Lophotrochozoa</taxon>
        <taxon>Platyhelminthes</taxon>
        <taxon>Monogenea</taxon>
        <taxon>Monopisthocotylea</taxon>
        <taxon>Dactylogyridea</taxon>
        <taxon>Ancyrocephalidae</taxon>
        <taxon>Cichlidogyrus</taxon>
    </lineage>
</organism>
<dbReference type="InterPro" id="IPR012677">
    <property type="entry name" value="Nucleotide-bd_a/b_plait_sf"/>
</dbReference>
<keyword evidence="8" id="KW-1185">Reference proteome</keyword>
<dbReference type="InterPro" id="IPR012678">
    <property type="entry name" value="Ribosomal_uL23/eL15/eS24_sf"/>
</dbReference>
<keyword evidence="2 7" id="KW-0689">Ribosomal protein</keyword>
<dbReference type="Gene3D" id="3.30.70.330">
    <property type="match status" value="1"/>
</dbReference>